<dbReference type="Proteomes" id="UP001462640">
    <property type="component" value="Unassembled WGS sequence"/>
</dbReference>
<sequence length="209" mass="23166">MKADHPRDPAAKSSRPCRLDGQACGPLEGHIRRAVRAIQGPGRHLRQRWFLYLPIFVIWVLAYLRLFIDPTPRLPVLFNWTPSLPYRVALLHPAQGPLHRGDFIVFAFAGEGARDYPGLAGQPFFKIVRGLPGDLVTVDGREVRINGVSVGLAKARTFDRRPLEPIAPGVIPPGHLYVQGTSPDSFDSRYRQSGLVRATQVIGVVDPIL</sequence>
<keyword evidence="4" id="KW-0574">Periplasm</keyword>
<keyword evidence="3" id="KW-0732">Signal</keyword>
<evidence type="ECO:0000313" key="9">
    <source>
        <dbReference type="Proteomes" id="UP001462640"/>
    </source>
</evidence>
<dbReference type="InterPro" id="IPR019533">
    <property type="entry name" value="Peptidase_S26"/>
</dbReference>
<accession>A0ABV0GKI3</accession>
<dbReference type="InterPro" id="IPR014139">
    <property type="entry name" value="Peptidase_S26C_TraF"/>
</dbReference>
<evidence type="ECO:0000259" key="7">
    <source>
        <dbReference type="Pfam" id="PF10502"/>
    </source>
</evidence>
<feature type="domain" description="Peptidase S26" evidence="7">
    <location>
        <begin position="55"/>
        <end position="206"/>
    </location>
</feature>
<keyword evidence="9" id="KW-1185">Reference proteome</keyword>
<comment type="subcellular location">
    <subcellularLocation>
        <location evidence="1">Periplasm</location>
    </subcellularLocation>
</comment>
<protein>
    <submittedName>
        <fullName evidence="8">Conjugative transfer signal peptidase TraF</fullName>
    </submittedName>
</protein>
<dbReference type="InterPro" id="IPR036286">
    <property type="entry name" value="LexA/Signal_pep-like_sf"/>
</dbReference>
<evidence type="ECO:0000256" key="1">
    <source>
        <dbReference type="ARBA" id="ARBA00004418"/>
    </source>
</evidence>
<dbReference type="Gene3D" id="2.10.109.10">
    <property type="entry name" value="Umud Fragment, subunit A"/>
    <property type="match status" value="1"/>
</dbReference>
<evidence type="ECO:0000256" key="4">
    <source>
        <dbReference type="ARBA" id="ARBA00022764"/>
    </source>
</evidence>
<keyword evidence="6" id="KW-1133">Transmembrane helix</keyword>
<evidence type="ECO:0000256" key="6">
    <source>
        <dbReference type="SAM" id="Phobius"/>
    </source>
</evidence>
<organism evidence="8 9">
    <name type="scientific">Roseateles flavus</name>
    <dbReference type="NCBI Taxonomy" id="3149041"/>
    <lineage>
        <taxon>Bacteria</taxon>
        <taxon>Pseudomonadati</taxon>
        <taxon>Pseudomonadota</taxon>
        <taxon>Betaproteobacteria</taxon>
        <taxon>Burkholderiales</taxon>
        <taxon>Sphaerotilaceae</taxon>
        <taxon>Roseateles</taxon>
    </lineage>
</organism>
<dbReference type="NCBIfam" id="TIGR02771">
    <property type="entry name" value="TraF_Ti"/>
    <property type="match status" value="1"/>
</dbReference>
<keyword evidence="6" id="KW-0472">Membrane</keyword>
<keyword evidence="6" id="KW-0812">Transmembrane</keyword>
<evidence type="ECO:0000313" key="8">
    <source>
        <dbReference type="EMBL" id="MEO3715626.1"/>
    </source>
</evidence>
<dbReference type="EMBL" id="JBDPZC010000016">
    <property type="protein sequence ID" value="MEO3715626.1"/>
    <property type="molecule type" value="Genomic_DNA"/>
</dbReference>
<name>A0ABV0GKI3_9BURK</name>
<feature type="transmembrane region" description="Helical" evidence="6">
    <location>
        <begin position="49"/>
        <end position="68"/>
    </location>
</feature>
<evidence type="ECO:0000256" key="2">
    <source>
        <dbReference type="ARBA" id="ARBA00005849"/>
    </source>
</evidence>
<gene>
    <name evidence="8" type="primary">traF</name>
    <name evidence="8" type="ORF">ABDJ40_22870</name>
</gene>
<comment type="similarity">
    <text evidence="2">Belongs to the peptidase S26C family.</text>
</comment>
<proteinExistence type="inferred from homology"/>
<comment type="caution">
    <text evidence="8">The sequence shown here is derived from an EMBL/GenBank/DDBJ whole genome shotgun (WGS) entry which is preliminary data.</text>
</comment>
<keyword evidence="5" id="KW-0184">Conjugation</keyword>
<evidence type="ECO:0000256" key="3">
    <source>
        <dbReference type="ARBA" id="ARBA00022729"/>
    </source>
</evidence>
<dbReference type="SUPFAM" id="SSF51306">
    <property type="entry name" value="LexA/Signal peptidase"/>
    <property type="match status" value="1"/>
</dbReference>
<dbReference type="Pfam" id="PF10502">
    <property type="entry name" value="Peptidase_S26"/>
    <property type="match status" value="1"/>
</dbReference>
<reference evidence="8 9" key="1">
    <citation type="submission" date="2024-05" db="EMBL/GenBank/DDBJ databases">
        <title>Roseateles sp. 2.12 16S ribosomal RNA gene Genome sequencing and assembly.</title>
        <authorList>
            <person name="Woo H."/>
        </authorList>
    </citation>
    <scope>NUCLEOTIDE SEQUENCE [LARGE SCALE GENOMIC DNA]</scope>
    <source>
        <strain evidence="8 9">2.12</strain>
    </source>
</reference>
<dbReference type="RefSeq" id="WP_347613188.1">
    <property type="nucleotide sequence ID" value="NZ_JBDPZC010000016.1"/>
</dbReference>
<evidence type="ECO:0000256" key="5">
    <source>
        <dbReference type="ARBA" id="ARBA00022971"/>
    </source>
</evidence>